<evidence type="ECO:0000256" key="3">
    <source>
        <dbReference type="ARBA" id="ARBA00023163"/>
    </source>
</evidence>
<keyword evidence="3" id="KW-0804">Transcription</keyword>
<evidence type="ECO:0000259" key="5">
    <source>
        <dbReference type="PROSITE" id="PS51118"/>
    </source>
</evidence>
<evidence type="ECO:0000313" key="7">
    <source>
        <dbReference type="Proteomes" id="UP000635996"/>
    </source>
</evidence>
<dbReference type="InterPro" id="IPR036388">
    <property type="entry name" value="WH-like_DNA-bd_sf"/>
</dbReference>
<dbReference type="InterPro" id="IPR002577">
    <property type="entry name" value="HTH_HxlR"/>
</dbReference>
<evidence type="ECO:0000313" key="6">
    <source>
        <dbReference type="EMBL" id="NJP15657.1"/>
    </source>
</evidence>
<keyword evidence="7" id="KW-1185">Reference proteome</keyword>
<dbReference type="InterPro" id="IPR036390">
    <property type="entry name" value="WH_DNA-bd_sf"/>
</dbReference>
<organism evidence="6 7">
    <name type="scientific">Streptomyces thermoviolaceus subsp. thermoviolaceus</name>
    <dbReference type="NCBI Taxonomy" id="66860"/>
    <lineage>
        <taxon>Bacteria</taxon>
        <taxon>Bacillati</taxon>
        <taxon>Actinomycetota</taxon>
        <taxon>Actinomycetes</taxon>
        <taxon>Kitasatosporales</taxon>
        <taxon>Streptomycetaceae</taxon>
        <taxon>Streptomyces</taxon>
    </lineage>
</organism>
<dbReference type="PANTHER" id="PTHR33204">
    <property type="entry name" value="TRANSCRIPTIONAL REGULATOR, MARR FAMILY"/>
    <property type="match status" value="1"/>
</dbReference>
<dbReference type="Proteomes" id="UP000635996">
    <property type="component" value="Unassembled WGS sequence"/>
</dbReference>
<keyword evidence="1" id="KW-0805">Transcription regulation</keyword>
<evidence type="ECO:0000256" key="2">
    <source>
        <dbReference type="ARBA" id="ARBA00023125"/>
    </source>
</evidence>
<comment type="caution">
    <text evidence="6">The sequence shown here is derived from an EMBL/GenBank/DDBJ whole genome shotgun (WGS) entry which is preliminary data.</text>
</comment>
<reference evidence="6 7" key="1">
    <citation type="submission" date="2020-03" db="EMBL/GenBank/DDBJ databases">
        <title>WGS of actinomycetes isolated from Thailand.</title>
        <authorList>
            <person name="Thawai C."/>
        </authorList>
    </citation>
    <scope>NUCLEOTIDE SEQUENCE [LARGE SCALE GENOMIC DNA]</scope>
    <source>
        <strain evidence="6 7">NBRC 13905</strain>
    </source>
</reference>
<dbReference type="EMBL" id="JAATEL010000015">
    <property type="protein sequence ID" value="NJP15657.1"/>
    <property type="molecule type" value="Genomic_DNA"/>
</dbReference>
<evidence type="ECO:0000256" key="1">
    <source>
        <dbReference type="ARBA" id="ARBA00023015"/>
    </source>
</evidence>
<proteinExistence type="predicted"/>
<dbReference type="Gene3D" id="1.10.10.10">
    <property type="entry name" value="Winged helix-like DNA-binding domain superfamily/Winged helix DNA-binding domain"/>
    <property type="match status" value="1"/>
</dbReference>
<feature type="region of interest" description="Disordered" evidence="4">
    <location>
        <begin position="188"/>
        <end position="208"/>
    </location>
</feature>
<sequence length="208" mass="22122">MGWLETSTENRTVQRTPNLVGEKWSLLLVRDAMNGVRSFDDFRRHIGLSEAVLADRLRTLVAAGILETVAYREPGSRPRHEYRPTPEGWDLRPAMIALKQRGDRCTADPGGPPLEVRHAGGGSLRAVIVCDEDHGPLTPQQARTRPGPSARPRVRPAPPRSDRPAWRAGGSGVGCAVVLGGQSAAGTSEGMVVRSGGRGPGDGAPAAC</sequence>
<dbReference type="SUPFAM" id="SSF46785">
    <property type="entry name" value="Winged helix' DNA-binding domain"/>
    <property type="match status" value="1"/>
</dbReference>
<dbReference type="PROSITE" id="PS51118">
    <property type="entry name" value="HTH_HXLR"/>
    <property type="match status" value="1"/>
</dbReference>
<feature type="region of interest" description="Disordered" evidence="4">
    <location>
        <begin position="134"/>
        <end position="169"/>
    </location>
</feature>
<protein>
    <submittedName>
        <fullName evidence="6">Helix-turn-helix transcriptional regulator</fullName>
    </submittedName>
</protein>
<dbReference type="RefSeq" id="WP_168131769.1">
    <property type="nucleotide sequence ID" value="NZ_BMVZ01000010.1"/>
</dbReference>
<dbReference type="PANTHER" id="PTHR33204:SF18">
    <property type="entry name" value="TRANSCRIPTIONAL REGULATORY PROTEIN"/>
    <property type="match status" value="1"/>
</dbReference>
<dbReference type="Pfam" id="PF01638">
    <property type="entry name" value="HxlR"/>
    <property type="match status" value="1"/>
</dbReference>
<feature type="domain" description="HTH hxlR-type" evidence="5">
    <location>
        <begin position="8"/>
        <end position="110"/>
    </location>
</feature>
<keyword evidence="2" id="KW-0238">DNA-binding</keyword>
<accession>A0ABX0YST1</accession>
<evidence type="ECO:0000256" key="4">
    <source>
        <dbReference type="SAM" id="MobiDB-lite"/>
    </source>
</evidence>
<name>A0ABX0YST1_STRTL</name>
<gene>
    <name evidence="6" type="ORF">HCJ95_15485</name>
</gene>